<evidence type="ECO:0000313" key="4">
    <source>
        <dbReference type="Proteomes" id="UP001629214"/>
    </source>
</evidence>
<evidence type="ECO:0000259" key="2">
    <source>
        <dbReference type="Pfam" id="PF09791"/>
    </source>
</evidence>
<proteinExistence type="predicted"/>
<organism evidence="3 4">
    <name type="scientific">Herbaspirillum rhizosphaerae</name>
    <dbReference type="NCBI Taxonomy" id="346179"/>
    <lineage>
        <taxon>Bacteria</taxon>
        <taxon>Pseudomonadati</taxon>
        <taxon>Pseudomonadota</taxon>
        <taxon>Betaproteobacteria</taxon>
        <taxon>Burkholderiales</taxon>
        <taxon>Oxalobacteraceae</taxon>
        <taxon>Herbaspirillum</taxon>
    </lineage>
</organism>
<evidence type="ECO:0000313" key="3">
    <source>
        <dbReference type="EMBL" id="MFL9878586.1"/>
    </source>
</evidence>
<feature type="coiled-coil region" evidence="1">
    <location>
        <begin position="32"/>
        <end position="59"/>
    </location>
</feature>
<accession>A0ABW8Z6M8</accession>
<keyword evidence="1" id="KW-0175">Coiled coil</keyword>
<sequence length="67" mass="7686">MPEQIDNDPPPTPPIEPQLEDCCQSGCDPCIFDIYQDALERYRLALQEWQARRDAATTSHKPSKRAK</sequence>
<reference evidence="3 4" key="1">
    <citation type="journal article" date="2024" name="Chem. Sci.">
        <title>Discovery of megapolipeptins by genome mining of a Burkholderiales bacteria collection.</title>
        <authorList>
            <person name="Paulo B.S."/>
            <person name="Recchia M.J.J."/>
            <person name="Lee S."/>
            <person name="Fergusson C.H."/>
            <person name="Romanowski S.B."/>
            <person name="Hernandez A."/>
            <person name="Krull N."/>
            <person name="Liu D.Y."/>
            <person name="Cavanagh H."/>
            <person name="Bos A."/>
            <person name="Gray C.A."/>
            <person name="Murphy B.T."/>
            <person name="Linington R.G."/>
            <person name="Eustaquio A.S."/>
        </authorList>
    </citation>
    <scope>NUCLEOTIDE SEQUENCE [LARGE SCALE GENOMIC DNA]</scope>
    <source>
        <strain evidence="3 4">RL21-008-BIB-B</strain>
    </source>
</reference>
<evidence type="ECO:0000256" key="1">
    <source>
        <dbReference type="SAM" id="Coils"/>
    </source>
</evidence>
<name>A0ABW8Z6M8_9BURK</name>
<dbReference type="InterPro" id="IPR019180">
    <property type="entry name" value="Oxidoreductase-like_N"/>
</dbReference>
<dbReference type="RefSeq" id="WP_408167784.1">
    <property type="nucleotide sequence ID" value="NZ_JAQQFR010000005.1"/>
</dbReference>
<feature type="domain" description="Oxidoreductase-like" evidence="2">
    <location>
        <begin position="11"/>
        <end position="50"/>
    </location>
</feature>
<gene>
    <name evidence="3" type="ORF">PQR63_09345</name>
</gene>
<comment type="caution">
    <text evidence="3">The sequence shown here is derived from an EMBL/GenBank/DDBJ whole genome shotgun (WGS) entry which is preliminary data.</text>
</comment>
<dbReference type="EMBL" id="JAQQFR010000005">
    <property type="protein sequence ID" value="MFL9878586.1"/>
    <property type="molecule type" value="Genomic_DNA"/>
</dbReference>
<dbReference type="Pfam" id="PF09791">
    <property type="entry name" value="Oxidored-like"/>
    <property type="match status" value="1"/>
</dbReference>
<protein>
    <submittedName>
        <fullName evidence="3">Oxidoreductase-like domain-containing protein</fullName>
    </submittedName>
</protein>
<dbReference type="Proteomes" id="UP001629214">
    <property type="component" value="Unassembled WGS sequence"/>
</dbReference>
<keyword evidence="4" id="KW-1185">Reference proteome</keyword>